<evidence type="ECO:0000313" key="2">
    <source>
        <dbReference type="Proteomes" id="UP000070578"/>
    </source>
</evidence>
<comment type="caution">
    <text evidence="1">The sequence shown here is derived from an EMBL/GenBank/DDBJ whole genome shotgun (WGS) entry which is preliminary data.</text>
</comment>
<organism evidence="1 2">
    <name type="scientific">Candidatus Gallionella acididurans</name>
    <dbReference type="NCBI Taxonomy" id="1796491"/>
    <lineage>
        <taxon>Bacteria</taxon>
        <taxon>Pseudomonadati</taxon>
        <taxon>Pseudomonadota</taxon>
        <taxon>Betaproteobacteria</taxon>
        <taxon>Nitrosomonadales</taxon>
        <taxon>Gallionellaceae</taxon>
        <taxon>Gallionella</taxon>
    </lineage>
</organism>
<dbReference type="InterPro" id="IPR021390">
    <property type="entry name" value="DUF3025"/>
</dbReference>
<gene>
    <name evidence="1" type="ORF">AWT59_1979</name>
</gene>
<reference evidence="1 2" key="1">
    <citation type="submission" date="2016-02" db="EMBL/GenBank/DDBJ databases">
        <authorList>
            <person name="Wen L."/>
            <person name="He K."/>
            <person name="Yang H."/>
        </authorList>
    </citation>
    <scope>NUCLEOTIDE SEQUENCE [LARGE SCALE GENOMIC DNA]</scope>
    <source>
        <strain evidence="1">ShG14-8</strain>
    </source>
</reference>
<dbReference type="Pfam" id="PF11227">
    <property type="entry name" value="DUF3025"/>
    <property type="match status" value="1"/>
</dbReference>
<dbReference type="AlphaFoldDB" id="A0A139BSC2"/>
<keyword evidence="1" id="KW-0812">Transmembrane</keyword>
<proteinExistence type="predicted"/>
<keyword evidence="1" id="KW-0472">Membrane</keyword>
<sequence>MRMNQAPEWNRDALLQSPLFAPLHPVLAGLEAGKFPAVQDCNALLAVRQPTITVQSGAPLCFVAQQCGKLPFEAQYEPRCYLRGEVPTRANNWHDLLNALVWMTFPRAKATINARHYDALTGESASGQTGRGAVRDVNTLFDESGVIVVYADDNVGLAELLRDFKWKELFWQRREQVRPQSSQQGMGFYLFGHGLYEKALQPYVGMTGQGLLLAVEPAFFSWPLARQLAHLDSLLADYLADPEHCRSTRDLAPVPLLGIPGWAADNADPAYYDNTSYFRPGRRG</sequence>
<dbReference type="PATRIC" id="fig|1796491.3.peg.2156"/>
<protein>
    <submittedName>
        <fullName evidence="1">Putative transmembrane protein</fullName>
    </submittedName>
</protein>
<accession>A0A139BSC2</accession>
<dbReference type="Proteomes" id="UP000070578">
    <property type="component" value="Unassembled WGS sequence"/>
</dbReference>
<reference evidence="1 2" key="2">
    <citation type="submission" date="2016-03" db="EMBL/GenBank/DDBJ databases">
        <title>New uncultured bacterium of the family Gallionellaceae from acid mine drainage: description and reconstruction of genome based on metagenomic analysis of microbial community.</title>
        <authorList>
            <person name="Kadnikov V."/>
            <person name="Ivasenko D."/>
            <person name="Beletsky A."/>
            <person name="Mardanov A."/>
            <person name="Danilova E."/>
            <person name="Pimenov N."/>
            <person name="Karnachuk O."/>
            <person name="Ravin N."/>
        </authorList>
    </citation>
    <scope>NUCLEOTIDE SEQUENCE [LARGE SCALE GENOMIC DNA]</scope>
    <source>
        <strain evidence="1">ShG14-8</strain>
    </source>
</reference>
<evidence type="ECO:0000313" key="1">
    <source>
        <dbReference type="EMBL" id="KXS31890.1"/>
    </source>
</evidence>
<dbReference type="EMBL" id="LSLI01000051">
    <property type="protein sequence ID" value="KXS31890.1"/>
    <property type="molecule type" value="Genomic_DNA"/>
</dbReference>
<name>A0A139BSC2_9PROT</name>